<comment type="caution">
    <text evidence="2">The sequence shown here is derived from an EMBL/GenBank/DDBJ whole genome shotgun (WGS) entry which is preliminary data.</text>
</comment>
<dbReference type="Proteomes" id="UP001306119">
    <property type="component" value="Unassembled WGS sequence"/>
</dbReference>
<feature type="transmembrane region" description="Helical" evidence="1">
    <location>
        <begin position="178"/>
        <end position="202"/>
    </location>
</feature>
<proteinExistence type="predicted"/>
<accession>A0ABU6LAH1</accession>
<keyword evidence="1" id="KW-0472">Membrane</keyword>
<name>A0ABU6LAH1_9GAMM</name>
<feature type="transmembrane region" description="Helical" evidence="1">
    <location>
        <begin position="40"/>
        <end position="64"/>
    </location>
</feature>
<keyword evidence="1" id="KW-1133">Transmembrane helix</keyword>
<dbReference type="RefSeq" id="WP_327775563.1">
    <property type="nucleotide sequence ID" value="NZ_JAYXUG010000022.1"/>
</dbReference>
<reference evidence="2 3" key="1">
    <citation type="submission" date="2024-01" db="EMBL/GenBank/DDBJ databases">
        <title>Active colonisers of the gastrointestinal tract of Atlantic salmon farmed in a warm water region.</title>
        <authorList>
            <person name="Bowman J.P."/>
        </authorList>
    </citation>
    <scope>NUCLEOTIDE SEQUENCE [LARGE SCALE GENOMIC DNA]</scope>
    <source>
        <strain evidence="2 3">S3MW1</strain>
    </source>
</reference>
<dbReference type="EMBL" id="JAYXUG010000022">
    <property type="protein sequence ID" value="MEC6833588.1"/>
    <property type="molecule type" value="Genomic_DNA"/>
</dbReference>
<sequence>MNNNIIKLICIVLSVATACLSATLTTKFMFSIGTDMGSPLLMAALGLLLDLAKCATPLFVLFLWSQKMRLVSVFALVLSMTLSAVSFSASVAALESGVTANAQNSVSYQKIESQITDYRDQVIELRQLAKRQQAAKQITKSQHTLSQIPTLLSRIDELSNQQANFTGSESVVSKYGMMISYVTAAALELLSWLFVCVTNALYPQSQRTQTQCRAVDRSQSVITSPAFDNDSIAVNNTSQTNAVLTQLNAMNDACLTAQCDECDDECELRISMGQNIAPCHAQIYLDIKNAVLAKTVKPSQRGINESFRGVGRDLMNQVLEELKGVGFLKSYRKGYAYA</sequence>
<evidence type="ECO:0000256" key="1">
    <source>
        <dbReference type="SAM" id="Phobius"/>
    </source>
</evidence>
<feature type="transmembrane region" description="Helical" evidence="1">
    <location>
        <begin position="71"/>
        <end position="94"/>
    </location>
</feature>
<dbReference type="PROSITE" id="PS51257">
    <property type="entry name" value="PROKAR_LIPOPROTEIN"/>
    <property type="match status" value="1"/>
</dbReference>
<organism evidence="2 3">
    <name type="scientific">Photobacterium toruni</name>
    <dbReference type="NCBI Taxonomy" id="1935446"/>
    <lineage>
        <taxon>Bacteria</taxon>
        <taxon>Pseudomonadati</taxon>
        <taxon>Pseudomonadota</taxon>
        <taxon>Gammaproteobacteria</taxon>
        <taxon>Vibrionales</taxon>
        <taxon>Vibrionaceae</taxon>
        <taxon>Photobacterium</taxon>
    </lineage>
</organism>
<evidence type="ECO:0000313" key="2">
    <source>
        <dbReference type="EMBL" id="MEC6833588.1"/>
    </source>
</evidence>
<gene>
    <name evidence="2" type="ORF">VXS06_17630</name>
</gene>
<keyword evidence="3" id="KW-1185">Reference proteome</keyword>
<protein>
    <submittedName>
        <fullName evidence="2">Uncharacterized protein</fullName>
    </submittedName>
</protein>
<keyword evidence="1" id="KW-0812">Transmembrane</keyword>
<evidence type="ECO:0000313" key="3">
    <source>
        <dbReference type="Proteomes" id="UP001306119"/>
    </source>
</evidence>